<dbReference type="EMBL" id="JAJSOF020000036">
    <property type="protein sequence ID" value="KAJ4429199.1"/>
    <property type="molecule type" value="Genomic_DNA"/>
</dbReference>
<accession>A0ABQ8S5P1</accession>
<comment type="subcellular location">
    <subcellularLocation>
        <location evidence="1">Secreted</location>
    </subcellularLocation>
</comment>
<feature type="non-terminal residue" evidence="6">
    <location>
        <position position="459"/>
    </location>
</feature>
<dbReference type="InterPro" id="IPR000734">
    <property type="entry name" value="TAG_lipase"/>
</dbReference>
<dbReference type="Proteomes" id="UP001148838">
    <property type="component" value="Unassembled WGS sequence"/>
</dbReference>
<evidence type="ECO:0000259" key="5">
    <source>
        <dbReference type="Pfam" id="PF00151"/>
    </source>
</evidence>
<protein>
    <recommendedName>
        <fullName evidence="5">Lipase domain-containing protein</fullName>
    </recommendedName>
</protein>
<evidence type="ECO:0000313" key="7">
    <source>
        <dbReference type="Proteomes" id="UP001148838"/>
    </source>
</evidence>
<dbReference type="InterPro" id="IPR013818">
    <property type="entry name" value="Lipase"/>
</dbReference>
<evidence type="ECO:0000256" key="2">
    <source>
        <dbReference type="ARBA" id="ARBA00010701"/>
    </source>
</evidence>
<dbReference type="SUPFAM" id="SSF53474">
    <property type="entry name" value="alpha/beta-Hydrolases"/>
    <property type="match status" value="2"/>
</dbReference>
<organism evidence="6 7">
    <name type="scientific">Periplaneta americana</name>
    <name type="common">American cockroach</name>
    <name type="synonym">Blatta americana</name>
    <dbReference type="NCBI Taxonomy" id="6978"/>
    <lineage>
        <taxon>Eukaryota</taxon>
        <taxon>Metazoa</taxon>
        <taxon>Ecdysozoa</taxon>
        <taxon>Arthropoda</taxon>
        <taxon>Hexapoda</taxon>
        <taxon>Insecta</taxon>
        <taxon>Pterygota</taxon>
        <taxon>Neoptera</taxon>
        <taxon>Polyneoptera</taxon>
        <taxon>Dictyoptera</taxon>
        <taxon>Blattodea</taxon>
        <taxon>Blattoidea</taxon>
        <taxon>Blattidae</taxon>
        <taxon>Blattinae</taxon>
        <taxon>Periplaneta</taxon>
    </lineage>
</organism>
<reference evidence="6 7" key="1">
    <citation type="journal article" date="2022" name="Allergy">
        <title>Genome assembly and annotation of Periplaneta americana reveal a comprehensive cockroach allergen profile.</title>
        <authorList>
            <person name="Wang L."/>
            <person name="Xiong Q."/>
            <person name="Saelim N."/>
            <person name="Wang L."/>
            <person name="Nong W."/>
            <person name="Wan A.T."/>
            <person name="Shi M."/>
            <person name="Liu X."/>
            <person name="Cao Q."/>
            <person name="Hui J.H.L."/>
            <person name="Sookrung N."/>
            <person name="Leung T.F."/>
            <person name="Tungtrongchitr A."/>
            <person name="Tsui S.K.W."/>
        </authorList>
    </citation>
    <scope>NUCLEOTIDE SEQUENCE [LARGE SCALE GENOMIC DNA]</scope>
    <source>
        <strain evidence="6">PWHHKU_190912</strain>
    </source>
</reference>
<sequence>MHISERFSVSDRRASEYTYLEKGDYNVIGVDWGVLCKSPWYVAASNNARLVGQYVGYLVQFLVSQGAKLEDFHIVGHSLGAHVAGFAGSSISTGRVGRITGLDTALPRFDSVNENGRLDSSDAMVVDSIHTCSGKLGFRDPVGHVDFYPNGGICKQPGCGSDLFGEQKFFLLSTTRSDSRLRLRAYKIQLVQKMQRNNKPRRTEFANAVLSRIDDDNGFLNHVAFSDEATFHTCGKVHHHNCGIWGEENPCVVKEYQRDSPEVNVWCALTCDSVIGPFFFAESTVTWTTYLDMLENFAVPQIPDEFFFQQDGAPPHYANQVRDYLNILFPNKWIGRSDNKDILLEASKAIGLEVNPEKTTYMITSRDQNIVRNGNIKIGDLSFEEVEKFKYLGATTSFLHCGNLLYAGTCSHSKAVEYFIHSIKTDEAFRGLECRNLKEAQSGTCSGSSTAVMGEPLNF</sequence>
<dbReference type="PANTHER" id="PTHR11610">
    <property type="entry name" value="LIPASE"/>
    <property type="match status" value="1"/>
</dbReference>
<evidence type="ECO:0000313" key="6">
    <source>
        <dbReference type="EMBL" id="KAJ4429199.1"/>
    </source>
</evidence>
<dbReference type="Gene3D" id="3.40.50.1820">
    <property type="entry name" value="alpha/beta hydrolase"/>
    <property type="match status" value="2"/>
</dbReference>
<evidence type="ECO:0000256" key="4">
    <source>
        <dbReference type="RuleBase" id="RU004262"/>
    </source>
</evidence>
<dbReference type="InterPro" id="IPR029058">
    <property type="entry name" value="AB_hydrolase_fold"/>
</dbReference>
<dbReference type="PANTHER" id="PTHR11610:SF173">
    <property type="entry name" value="LIPASE DOMAIN-CONTAINING PROTEIN-RELATED"/>
    <property type="match status" value="1"/>
</dbReference>
<dbReference type="Pfam" id="PF00151">
    <property type="entry name" value="Lipase"/>
    <property type="match status" value="1"/>
</dbReference>
<comment type="similarity">
    <text evidence="2 4">Belongs to the AB hydrolase superfamily. Lipase family.</text>
</comment>
<keyword evidence="3" id="KW-0964">Secreted</keyword>
<feature type="domain" description="Lipase" evidence="5">
    <location>
        <begin position="23"/>
        <end position="160"/>
    </location>
</feature>
<keyword evidence="7" id="KW-1185">Reference proteome</keyword>
<evidence type="ECO:0000256" key="1">
    <source>
        <dbReference type="ARBA" id="ARBA00004613"/>
    </source>
</evidence>
<gene>
    <name evidence="6" type="ORF">ANN_26202</name>
</gene>
<proteinExistence type="inferred from homology"/>
<evidence type="ECO:0000256" key="3">
    <source>
        <dbReference type="ARBA" id="ARBA00022525"/>
    </source>
</evidence>
<comment type="caution">
    <text evidence="6">The sequence shown here is derived from an EMBL/GenBank/DDBJ whole genome shotgun (WGS) entry which is preliminary data.</text>
</comment>
<name>A0ABQ8S5P1_PERAM</name>